<dbReference type="SUPFAM" id="SSF51905">
    <property type="entry name" value="FAD/NAD(P)-binding domain"/>
    <property type="match status" value="1"/>
</dbReference>
<reference evidence="2" key="1">
    <citation type="submission" date="2016-10" db="EMBL/GenBank/DDBJ databases">
        <authorList>
            <person name="Varghese N."/>
            <person name="Submissions S."/>
        </authorList>
    </citation>
    <scope>NUCLEOTIDE SEQUENCE [LARGE SCALE GENOMIC DNA]</scope>
    <source>
        <strain evidence="2">DSM 45079</strain>
    </source>
</reference>
<dbReference type="InterPro" id="IPR005288">
    <property type="entry name" value="NadB"/>
</dbReference>
<evidence type="ECO:0000313" key="1">
    <source>
        <dbReference type="EMBL" id="SDU53732.1"/>
    </source>
</evidence>
<sequence length="537" mass="58551">MSSETATTTDILVVGGGLGGVAAALAALRRGRSVLLTEETDWIGGQLTSQGVPPDEHAWIEQFGSTRNYRELRENVRAYYRTWYPLADWAREARDLNPGQGRVSRLCLEPRVGAAVLEAMVAPWIAAGRLRVVYRHRPVAASVDGDRVTAVVVEGPDGDRLEVRAPYVLDATELGDLLPLTGTEHVTGFESRHDTGEPSAPDEAQPDNMQAFSWVFAVDHRAGEDHTVDRPAGYAAWRDYQPPKWPNPLISLSGPDPRTLETFERAFLPNGDAGPVVADQSKDPGDRELWAFRRIVARSVFRPGFADSDVTVVNWPMIDYLPGPLIGVSNEEREKHLAGARELSMSMLYWLQTEAPRPDGGTGWPGLRLRGDVMGTTDGLAKAPYIRESRRIVARRRVVEQDLSLAVRGDAGAVQYSDSVGVGMYRIDLHPSTGGDTYIDVASSPFQIPLGALLPVRLRNLLPAGKNIGTTHITNGCYRLHPVEWNVGEVAGALAAHCLAGGLEPGQVHEDGARLTAFQDELAADGVELAWPEIRGY</sequence>
<dbReference type="Gene3D" id="3.50.50.60">
    <property type="entry name" value="FAD/NAD(P)-binding domain"/>
    <property type="match status" value="1"/>
</dbReference>
<dbReference type="RefSeq" id="WP_046769135.1">
    <property type="nucleotide sequence ID" value="NZ_KQ061230.1"/>
</dbReference>
<accession>A0A1H2JBJ4</accession>
<name>A0A1H2JBJ4_9ACTN</name>
<protein>
    <submittedName>
        <fullName evidence="1">FAD dependent oxidoreductase</fullName>
    </submittedName>
</protein>
<dbReference type="STRING" id="419479.SAMN04488563_2511"/>
<dbReference type="Pfam" id="PF12831">
    <property type="entry name" value="FAD_oxidored"/>
    <property type="match status" value="1"/>
</dbReference>
<dbReference type="PRINTS" id="PR00411">
    <property type="entry name" value="PNDRDTASEI"/>
</dbReference>
<dbReference type="PANTHER" id="PTHR42716:SF1">
    <property type="entry name" value="SLL0471 PROTEIN"/>
    <property type="match status" value="1"/>
</dbReference>
<dbReference type="AlphaFoldDB" id="A0A1H2JBJ4"/>
<dbReference type="InterPro" id="IPR036188">
    <property type="entry name" value="FAD/NAD-bd_sf"/>
</dbReference>
<dbReference type="EMBL" id="LT629791">
    <property type="protein sequence ID" value="SDU53732.1"/>
    <property type="molecule type" value="Genomic_DNA"/>
</dbReference>
<gene>
    <name evidence="1" type="ORF">SAMN04488563_2511</name>
</gene>
<dbReference type="OrthoDB" id="615715at2"/>
<proteinExistence type="predicted"/>
<keyword evidence="2" id="KW-1185">Reference proteome</keyword>
<dbReference type="GO" id="GO:0009435">
    <property type="term" value="P:NAD+ biosynthetic process"/>
    <property type="evidence" value="ECO:0007669"/>
    <property type="project" value="InterPro"/>
</dbReference>
<evidence type="ECO:0000313" key="2">
    <source>
        <dbReference type="Proteomes" id="UP000182977"/>
    </source>
</evidence>
<dbReference type="GO" id="GO:0008734">
    <property type="term" value="F:L-aspartate oxidase activity"/>
    <property type="evidence" value="ECO:0007669"/>
    <property type="project" value="InterPro"/>
</dbReference>
<organism evidence="1 2">
    <name type="scientific">Jiangella alkaliphila</name>
    <dbReference type="NCBI Taxonomy" id="419479"/>
    <lineage>
        <taxon>Bacteria</taxon>
        <taxon>Bacillati</taxon>
        <taxon>Actinomycetota</taxon>
        <taxon>Actinomycetes</taxon>
        <taxon>Jiangellales</taxon>
        <taxon>Jiangellaceae</taxon>
        <taxon>Jiangella</taxon>
    </lineage>
</organism>
<dbReference type="PANTHER" id="PTHR42716">
    <property type="entry name" value="L-ASPARTATE OXIDASE"/>
    <property type="match status" value="1"/>
</dbReference>
<dbReference type="Proteomes" id="UP000182977">
    <property type="component" value="Chromosome I"/>
</dbReference>